<feature type="non-terminal residue" evidence="3">
    <location>
        <position position="1"/>
    </location>
</feature>
<dbReference type="EMBL" id="BTSY01000006">
    <property type="protein sequence ID" value="GMT32454.1"/>
    <property type="molecule type" value="Genomic_DNA"/>
</dbReference>
<evidence type="ECO:0000256" key="1">
    <source>
        <dbReference type="SAM" id="Phobius"/>
    </source>
</evidence>
<keyword evidence="4" id="KW-1185">Reference proteome</keyword>
<dbReference type="Proteomes" id="UP001432322">
    <property type="component" value="Unassembled WGS sequence"/>
</dbReference>
<reference evidence="3" key="1">
    <citation type="submission" date="2023-10" db="EMBL/GenBank/DDBJ databases">
        <title>Genome assembly of Pristionchus species.</title>
        <authorList>
            <person name="Yoshida K."/>
            <person name="Sommer R.J."/>
        </authorList>
    </citation>
    <scope>NUCLEOTIDE SEQUENCE</scope>
    <source>
        <strain evidence="3">RS5133</strain>
    </source>
</reference>
<gene>
    <name evidence="3" type="ORF">PFISCL1PPCAC_23751</name>
</gene>
<proteinExistence type="predicted"/>
<name>A0AAV5WRV7_9BILA</name>
<keyword evidence="1" id="KW-0472">Membrane</keyword>
<evidence type="ECO:0000313" key="3">
    <source>
        <dbReference type="EMBL" id="GMT32454.1"/>
    </source>
</evidence>
<feature type="signal peptide" evidence="2">
    <location>
        <begin position="1"/>
        <end position="22"/>
    </location>
</feature>
<keyword evidence="1" id="KW-0812">Transmembrane</keyword>
<evidence type="ECO:0000313" key="4">
    <source>
        <dbReference type="Proteomes" id="UP001432322"/>
    </source>
</evidence>
<feature type="transmembrane region" description="Helical" evidence="1">
    <location>
        <begin position="347"/>
        <end position="369"/>
    </location>
</feature>
<feature type="chain" id="PRO_5043529055" evidence="2">
    <location>
        <begin position="23"/>
        <end position="373"/>
    </location>
</feature>
<comment type="caution">
    <text evidence="3">The sequence shown here is derived from an EMBL/GenBank/DDBJ whole genome shotgun (WGS) entry which is preliminary data.</text>
</comment>
<keyword evidence="1" id="KW-1133">Transmembrane helix</keyword>
<dbReference type="AlphaFoldDB" id="A0AAV5WRV7"/>
<accession>A0AAV5WRV7</accession>
<organism evidence="3 4">
    <name type="scientific">Pristionchus fissidentatus</name>
    <dbReference type="NCBI Taxonomy" id="1538716"/>
    <lineage>
        <taxon>Eukaryota</taxon>
        <taxon>Metazoa</taxon>
        <taxon>Ecdysozoa</taxon>
        <taxon>Nematoda</taxon>
        <taxon>Chromadorea</taxon>
        <taxon>Rhabditida</taxon>
        <taxon>Rhabditina</taxon>
        <taxon>Diplogasteromorpha</taxon>
        <taxon>Diplogasteroidea</taxon>
        <taxon>Neodiplogasteridae</taxon>
        <taxon>Pristionchus</taxon>
    </lineage>
</organism>
<protein>
    <submittedName>
        <fullName evidence="3">Uncharacterized protein</fullName>
    </submittedName>
</protein>
<keyword evidence="2" id="KW-0732">Signal</keyword>
<evidence type="ECO:0000256" key="2">
    <source>
        <dbReference type="SAM" id="SignalP"/>
    </source>
</evidence>
<sequence>LLEFKMMLRTLLAMTLLSLAAAVDFTNSVILTSADINVNVEKALPNLRVGDTYRVYATYASGNGADYARNVLIYDDAASFNLLGLSKAKPNSAYILDNMRILRAPIFIRDQNANAGNRVPFTIYIVSTEVTTFPVVSAQLAGDNVDSNNGFLAAGLTVLSAEQYFTMSSFDIGSTSSMFISSVGFDVSSSNYNMLSLYSPNQAGHSFLTVYGPIATLFNSNFGLNARFRFQFTRNTPFSSQIQAGAAFAIASPGYLTIDKSYNIPYKADAALDRAFQFDHPNFMEITTQAQDIQQGESVQLDVFDASNTAITNMKLQQNGRTDQVFAASSLKFDVVSAPNSNHVPRFLIQVTSGAYSMSLLFLLLASILPKLL</sequence>